<dbReference type="Gene3D" id="3.40.350.10">
    <property type="entry name" value="Creatinase/prolidase N-terminal domain"/>
    <property type="match status" value="2"/>
</dbReference>
<feature type="domain" description="Peptidase M24" evidence="4">
    <location>
        <begin position="396"/>
        <end position="610"/>
    </location>
</feature>
<dbReference type="PANTHER" id="PTHR43763">
    <property type="entry name" value="XAA-PRO AMINOPEPTIDASE 1"/>
    <property type="match status" value="1"/>
</dbReference>
<dbReference type="InterPro" id="IPR000587">
    <property type="entry name" value="Creatinase_N"/>
</dbReference>
<dbReference type="EMBL" id="BJYZ01000017">
    <property type="protein sequence ID" value="GEO39518.1"/>
    <property type="molecule type" value="Genomic_DNA"/>
</dbReference>
<evidence type="ECO:0000313" key="8">
    <source>
        <dbReference type="Proteomes" id="UP000321523"/>
    </source>
</evidence>
<feature type="domain" description="Creatinase N-terminal" evidence="5">
    <location>
        <begin position="91"/>
        <end position="212"/>
    </location>
</feature>
<sequence length="682" mass="73742">MDGIGEGSNGYGGDDALDRLLDEAGLNRSVAEIRALVEGVNAAPRGTDPDAWLGLFDRQRLTDPLRLQLKALRDELARAADAKDAPDHAARLAALRAELSRRGLAGFVVPRSDEHQGEYVPARADRLAWISGFTGSAGLAIVMLDQAAIFVDGRYTLQVQAEVSASQFQYKHLTDDPHAEWAASVLPQGGRLGYDPWLHTVGWVERMRSVLARTGADLQACPDNPIDAVWPDQPPTPLAPVVPHDLRYAGKPASEKLGDVAASLRSEGQAAVVLTQPDSIAWLLNIRGADVPHTPLPLSFAIVDDEGKADLFIDRRKLVPGLDEHLGNRVSIRDPGELGAALDALGADPAVKVRVDPATSAAWIFDRLLLAKAKVERGADPTALPKARKNEVELEGTRAAHLRDAVAVARFLAWLSRTAPDGNLGEIEAAARLKELRREGDLFRDLSFETISGAGPNGAIVHYRVSEKTERRLAPGSLYLIDSGAQYLDGTTDITRTVAVGVPTAEMREHFTLVLKGHIALATARFPRGTTGSQLDCLARMALWQKGLDYDHGTGHGVGTYLSVHEGPQRISKVANTVALEPGMIVSNEPGYYRTGAYGIRIENLIAVRECPDLPKAERPMLSFETLTLAPIDLALVEPALLSPSEIAWLNAYHAWVRDSLSGRLDSETEQWLLVATDSITS</sequence>
<evidence type="ECO:0000256" key="3">
    <source>
        <dbReference type="ARBA" id="ARBA00022801"/>
    </source>
</evidence>
<dbReference type="SUPFAM" id="SSF53092">
    <property type="entry name" value="Creatinase/prolidase N-terminal domain"/>
    <property type="match status" value="1"/>
</dbReference>
<dbReference type="Proteomes" id="UP000321523">
    <property type="component" value="Unassembled WGS sequence"/>
</dbReference>
<feature type="domain" description="Peptidase M24 C-terminal" evidence="6">
    <location>
        <begin position="620"/>
        <end position="679"/>
    </location>
</feature>
<dbReference type="GO" id="GO:0005737">
    <property type="term" value="C:cytoplasm"/>
    <property type="evidence" value="ECO:0007669"/>
    <property type="project" value="UniProtKB-ARBA"/>
</dbReference>
<evidence type="ECO:0000259" key="5">
    <source>
        <dbReference type="Pfam" id="PF01321"/>
    </source>
</evidence>
<dbReference type="InterPro" id="IPR033740">
    <property type="entry name" value="Pept_M24B"/>
</dbReference>
<keyword evidence="7" id="KW-0645">Protease</keyword>
<dbReference type="SUPFAM" id="SSF55920">
    <property type="entry name" value="Creatinase/aminopeptidase"/>
    <property type="match status" value="1"/>
</dbReference>
<accession>A0A512DSQ7</accession>
<dbReference type="Pfam" id="PF01321">
    <property type="entry name" value="Creatinase_N"/>
    <property type="match status" value="1"/>
</dbReference>
<evidence type="ECO:0000256" key="1">
    <source>
        <dbReference type="ARBA" id="ARBA00008766"/>
    </source>
</evidence>
<keyword evidence="8" id="KW-1185">Reference proteome</keyword>
<evidence type="ECO:0000256" key="2">
    <source>
        <dbReference type="ARBA" id="ARBA00022723"/>
    </source>
</evidence>
<dbReference type="Pfam" id="PF16189">
    <property type="entry name" value="Creatinase_N_2"/>
    <property type="match status" value="1"/>
</dbReference>
<dbReference type="PANTHER" id="PTHR43763:SF6">
    <property type="entry name" value="XAA-PRO AMINOPEPTIDASE 1"/>
    <property type="match status" value="1"/>
</dbReference>
<dbReference type="GO" id="GO:0070006">
    <property type="term" value="F:metalloaminopeptidase activity"/>
    <property type="evidence" value="ECO:0007669"/>
    <property type="project" value="InterPro"/>
</dbReference>
<dbReference type="Pfam" id="PF00557">
    <property type="entry name" value="Peptidase_M24"/>
    <property type="match status" value="1"/>
</dbReference>
<keyword evidence="2" id="KW-0479">Metal-binding</keyword>
<dbReference type="GO" id="GO:0046872">
    <property type="term" value="F:metal ion binding"/>
    <property type="evidence" value="ECO:0007669"/>
    <property type="project" value="UniProtKB-KW"/>
</dbReference>
<comment type="similarity">
    <text evidence="1">Belongs to the peptidase M24B family.</text>
</comment>
<dbReference type="InterPro" id="IPR036005">
    <property type="entry name" value="Creatinase/aminopeptidase-like"/>
</dbReference>
<dbReference type="Pfam" id="PF16188">
    <property type="entry name" value="Peptidase_M24_C"/>
    <property type="match status" value="1"/>
</dbReference>
<keyword evidence="3" id="KW-0378">Hydrolase</keyword>
<dbReference type="RefSeq" id="WP_244619567.1">
    <property type="nucleotide sequence ID" value="NZ_BJYZ01000017.1"/>
</dbReference>
<proteinExistence type="inferred from homology"/>
<dbReference type="FunFam" id="3.90.230.10:FF:000009">
    <property type="entry name" value="xaa-Pro aminopeptidase 2"/>
    <property type="match status" value="1"/>
</dbReference>
<protein>
    <submittedName>
        <fullName evidence="7">Xaa-Pro aminopeptidase</fullName>
    </submittedName>
</protein>
<name>A0A512DSQ7_9PROT</name>
<gene>
    <name evidence="7" type="ORF">SAE02_36660</name>
</gene>
<dbReference type="Gene3D" id="3.90.230.10">
    <property type="entry name" value="Creatinase/methionine aminopeptidase superfamily"/>
    <property type="match status" value="1"/>
</dbReference>
<dbReference type="InterPro" id="IPR032416">
    <property type="entry name" value="Peptidase_M24_C"/>
</dbReference>
<reference evidence="7 8" key="1">
    <citation type="submission" date="2019-07" db="EMBL/GenBank/DDBJ databases">
        <title>Whole genome shotgun sequence of Skermanella aerolata NBRC 106429.</title>
        <authorList>
            <person name="Hosoyama A."/>
            <person name="Uohara A."/>
            <person name="Ohji S."/>
            <person name="Ichikawa N."/>
        </authorList>
    </citation>
    <scope>NUCLEOTIDE SEQUENCE [LARGE SCALE GENOMIC DNA]</scope>
    <source>
        <strain evidence="7 8">NBRC 106429</strain>
    </source>
</reference>
<organism evidence="7 8">
    <name type="scientific">Skermanella aerolata</name>
    <dbReference type="NCBI Taxonomy" id="393310"/>
    <lineage>
        <taxon>Bacteria</taxon>
        <taxon>Pseudomonadati</taxon>
        <taxon>Pseudomonadota</taxon>
        <taxon>Alphaproteobacteria</taxon>
        <taxon>Rhodospirillales</taxon>
        <taxon>Azospirillaceae</taxon>
        <taxon>Skermanella</taxon>
    </lineage>
</organism>
<comment type="caution">
    <text evidence="7">The sequence shown here is derived from an EMBL/GenBank/DDBJ whole genome shotgun (WGS) entry which is preliminary data.</text>
</comment>
<dbReference type="CDD" id="cd01085">
    <property type="entry name" value="APP"/>
    <property type="match status" value="1"/>
</dbReference>
<evidence type="ECO:0000259" key="6">
    <source>
        <dbReference type="Pfam" id="PF16188"/>
    </source>
</evidence>
<evidence type="ECO:0000259" key="4">
    <source>
        <dbReference type="Pfam" id="PF00557"/>
    </source>
</evidence>
<dbReference type="InterPro" id="IPR029149">
    <property type="entry name" value="Creatin/AminoP/Spt16_N"/>
</dbReference>
<dbReference type="InterPro" id="IPR000994">
    <property type="entry name" value="Pept_M24"/>
</dbReference>
<dbReference type="AlphaFoldDB" id="A0A512DSQ7"/>
<evidence type="ECO:0000313" key="7">
    <source>
        <dbReference type="EMBL" id="GEO39518.1"/>
    </source>
</evidence>
<dbReference type="InterPro" id="IPR050422">
    <property type="entry name" value="X-Pro_aminopeptidase_P"/>
</dbReference>
<keyword evidence="7" id="KW-0031">Aminopeptidase</keyword>